<feature type="non-terminal residue" evidence="1">
    <location>
        <position position="1"/>
    </location>
</feature>
<sequence>VAHDFEDAAAQGYENANEDEWASICEEIQNFFESISIRSGELATNAYYVESPSEIASTPVGTT</sequence>
<reference evidence="2" key="1">
    <citation type="submission" date="2021-01" db="EMBL/GenBank/DDBJ databases">
        <title>Caligus Genome Assembly.</title>
        <authorList>
            <person name="Gallardo-Escarate C."/>
        </authorList>
    </citation>
    <scope>NUCLEOTIDE SEQUENCE [LARGE SCALE GENOMIC DNA]</scope>
</reference>
<organism evidence="1 2">
    <name type="scientific">Caligus rogercresseyi</name>
    <name type="common">Sea louse</name>
    <dbReference type="NCBI Taxonomy" id="217165"/>
    <lineage>
        <taxon>Eukaryota</taxon>
        <taxon>Metazoa</taxon>
        <taxon>Ecdysozoa</taxon>
        <taxon>Arthropoda</taxon>
        <taxon>Crustacea</taxon>
        <taxon>Multicrustacea</taxon>
        <taxon>Hexanauplia</taxon>
        <taxon>Copepoda</taxon>
        <taxon>Siphonostomatoida</taxon>
        <taxon>Caligidae</taxon>
        <taxon>Caligus</taxon>
    </lineage>
</organism>
<dbReference type="Proteomes" id="UP000595437">
    <property type="component" value="Chromosome 12"/>
</dbReference>
<dbReference type="EMBL" id="CP045901">
    <property type="protein sequence ID" value="QQP37796.1"/>
    <property type="molecule type" value="Genomic_DNA"/>
</dbReference>
<dbReference type="AlphaFoldDB" id="A0A7T8JXI5"/>
<proteinExistence type="predicted"/>
<keyword evidence="2" id="KW-1185">Reference proteome</keyword>
<name>A0A7T8JXI5_CALRO</name>
<evidence type="ECO:0000313" key="1">
    <source>
        <dbReference type="EMBL" id="QQP37796.1"/>
    </source>
</evidence>
<protein>
    <submittedName>
        <fullName evidence="1">Uncharacterized protein</fullName>
    </submittedName>
</protein>
<gene>
    <name evidence="1" type="ORF">FKW44_018189</name>
</gene>
<accession>A0A7T8JXI5</accession>
<evidence type="ECO:0000313" key="2">
    <source>
        <dbReference type="Proteomes" id="UP000595437"/>
    </source>
</evidence>